<protein>
    <submittedName>
        <fullName evidence="1">Uncharacterized protein</fullName>
    </submittedName>
</protein>
<reference evidence="1" key="1">
    <citation type="submission" date="2018-05" db="EMBL/GenBank/DDBJ databases">
        <authorList>
            <person name="Lanie J.A."/>
            <person name="Ng W.-L."/>
            <person name="Kazmierczak K.M."/>
            <person name="Andrzejewski T.M."/>
            <person name="Davidsen T.M."/>
            <person name="Wayne K.J."/>
            <person name="Tettelin H."/>
            <person name="Glass J.I."/>
            <person name="Rusch D."/>
            <person name="Podicherti R."/>
            <person name="Tsui H.-C.T."/>
            <person name="Winkler M.E."/>
        </authorList>
    </citation>
    <scope>NUCLEOTIDE SEQUENCE</scope>
</reference>
<dbReference type="Gene3D" id="1.20.1290.10">
    <property type="entry name" value="AhpD-like"/>
    <property type="match status" value="1"/>
</dbReference>
<name>A0A382V8I3_9ZZZZ</name>
<dbReference type="AlphaFoldDB" id="A0A382V8I3"/>
<proteinExistence type="predicted"/>
<organism evidence="1">
    <name type="scientific">marine metagenome</name>
    <dbReference type="NCBI Taxonomy" id="408172"/>
    <lineage>
        <taxon>unclassified sequences</taxon>
        <taxon>metagenomes</taxon>
        <taxon>ecological metagenomes</taxon>
    </lineage>
</organism>
<feature type="non-terminal residue" evidence="1">
    <location>
        <position position="1"/>
    </location>
</feature>
<dbReference type="InterPro" id="IPR029032">
    <property type="entry name" value="AhpD-like"/>
</dbReference>
<dbReference type="EMBL" id="UINC01150001">
    <property type="protein sequence ID" value="SVD42813.1"/>
    <property type="molecule type" value="Genomic_DNA"/>
</dbReference>
<dbReference type="SUPFAM" id="SSF69118">
    <property type="entry name" value="AhpD-like"/>
    <property type="match status" value="1"/>
</dbReference>
<gene>
    <name evidence="1" type="ORF">METZ01_LOCUS395667</name>
</gene>
<accession>A0A382V8I3</accession>
<sequence length="128" mass="14906">VTLGRALGFSEEMITAVSGDYQNSEHFSDSEKAAMKWAEVMTEKQYQGSPGKSPEHRTALEQLKKYYNNEQIVEIAFTSGFFNFWNRFTDSFEIDIEDNPVMALFEKSTTINPDDYVAYMRDCWWNLK</sequence>
<evidence type="ECO:0000313" key="1">
    <source>
        <dbReference type="EMBL" id="SVD42813.1"/>
    </source>
</evidence>